<dbReference type="EMBL" id="JAPDDP010000010">
    <property type="protein sequence ID" value="MDA0180224.1"/>
    <property type="molecule type" value="Genomic_DNA"/>
</dbReference>
<dbReference type="GO" id="GO:0043856">
    <property type="term" value="F:anti-sigma factor antagonist activity"/>
    <property type="evidence" value="ECO:0007669"/>
    <property type="project" value="InterPro"/>
</dbReference>
<dbReference type="SUPFAM" id="SSF52091">
    <property type="entry name" value="SpoIIaa-like"/>
    <property type="match status" value="1"/>
</dbReference>
<dbReference type="InterPro" id="IPR002645">
    <property type="entry name" value="STAS_dom"/>
</dbReference>
<dbReference type="CDD" id="cd07043">
    <property type="entry name" value="STAS_anti-anti-sigma_factors"/>
    <property type="match status" value="1"/>
</dbReference>
<dbReference type="Pfam" id="PF13466">
    <property type="entry name" value="STAS_2"/>
    <property type="match status" value="1"/>
</dbReference>
<evidence type="ECO:0000313" key="5">
    <source>
        <dbReference type="Proteomes" id="UP001147653"/>
    </source>
</evidence>
<dbReference type="PANTHER" id="PTHR33495">
    <property type="entry name" value="ANTI-SIGMA FACTOR ANTAGONIST TM_1081-RELATED-RELATED"/>
    <property type="match status" value="1"/>
</dbReference>
<sequence length="107" mass="11107">MNLPVFKITTREAGAGVVLVLTGELDLAGAPDLNEALTEAREAGGALTLDLSELEFIDSSGLGVLVRFHNAAEAAGYEYSVIAGPPQVHRAFVLSGLDQALPFAARA</sequence>
<dbReference type="AlphaFoldDB" id="A0A9X3N5W9"/>
<dbReference type="NCBIfam" id="TIGR00377">
    <property type="entry name" value="ant_ant_sig"/>
    <property type="match status" value="1"/>
</dbReference>
<reference evidence="4" key="1">
    <citation type="submission" date="2022-10" db="EMBL/GenBank/DDBJ databases">
        <title>The WGS of Solirubrobacter phytolaccae KCTC 29190.</title>
        <authorList>
            <person name="Jiang Z."/>
        </authorList>
    </citation>
    <scope>NUCLEOTIDE SEQUENCE</scope>
    <source>
        <strain evidence="4">KCTC 29190</strain>
    </source>
</reference>
<dbReference type="Gene3D" id="3.30.750.24">
    <property type="entry name" value="STAS domain"/>
    <property type="match status" value="1"/>
</dbReference>
<evidence type="ECO:0000256" key="1">
    <source>
        <dbReference type="ARBA" id="ARBA00009013"/>
    </source>
</evidence>
<organism evidence="4 5">
    <name type="scientific">Solirubrobacter phytolaccae</name>
    <dbReference type="NCBI Taxonomy" id="1404360"/>
    <lineage>
        <taxon>Bacteria</taxon>
        <taxon>Bacillati</taxon>
        <taxon>Actinomycetota</taxon>
        <taxon>Thermoleophilia</taxon>
        <taxon>Solirubrobacterales</taxon>
        <taxon>Solirubrobacteraceae</taxon>
        <taxon>Solirubrobacter</taxon>
    </lineage>
</organism>
<dbReference type="PROSITE" id="PS50801">
    <property type="entry name" value="STAS"/>
    <property type="match status" value="1"/>
</dbReference>
<gene>
    <name evidence="4" type="ORF">OJ997_07955</name>
</gene>
<dbReference type="InterPro" id="IPR058548">
    <property type="entry name" value="MlaB-like_STAS"/>
</dbReference>
<keyword evidence="5" id="KW-1185">Reference proteome</keyword>
<name>A0A9X3N5W9_9ACTN</name>
<protein>
    <recommendedName>
        <fullName evidence="2">Anti-sigma factor antagonist</fullName>
    </recommendedName>
</protein>
<proteinExistence type="inferred from homology"/>
<evidence type="ECO:0000259" key="3">
    <source>
        <dbReference type="PROSITE" id="PS50801"/>
    </source>
</evidence>
<evidence type="ECO:0000313" key="4">
    <source>
        <dbReference type="EMBL" id="MDA0180224.1"/>
    </source>
</evidence>
<dbReference type="Proteomes" id="UP001147653">
    <property type="component" value="Unassembled WGS sequence"/>
</dbReference>
<dbReference type="RefSeq" id="WP_270024532.1">
    <property type="nucleotide sequence ID" value="NZ_JAPDDP010000010.1"/>
</dbReference>
<comment type="similarity">
    <text evidence="1 2">Belongs to the anti-sigma-factor antagonist family.</text>
</comment>
<accession>A0A9X3N5W9</accession>
<comment type="caution">
    <text evidence="4">The sequence shown here is derived from an EMBL/GenBank/DDBJ whole genome shotgun (WGS) entry which is preliminary data.</text>
</comment>
<dbReference type="PANTHER" id="PTHR33495:SF2">
    <property type="entry name" value="ANTI-SIGMA FACTOR ANTAGONIST TM_1081-RELATED"/>
    <property type="match status" value="1"/>
</dbReference>
<dbReference type="InterPro" id="IPR036513">
    <property type="entry name" value="STAS_dom_sf"/>
</dbReference>
<evidence type="ECO:0000256" key="2">
    <source>
        <dbReference type="RuleBase" id="RU003749"/>
    </source>
</evidence>
<dbReference type="InterPro" id="IPR003658">
    <property type="entry name" value="Anti-sigma_ant"/>
</dbReference>
<feature type="domain" description="STAS" evidence="3">
    <location>
        <begin position="6"/>
        <end position="107"/>
    </location>
</feature>